<accession>A0ABM8V4T2</accession>
<proteinExistence type="predicted"/>
<dbReference type="Pfam" id="PF03009">
    <property type="entry name" value="GDPD"/>
    <property type="match status" value="1"/>
</dbReference>
<dbReference type="InterPro" id="IPR030395">
    <property type="entry name" value="GP_PDE_dom"/>
</dbReference>
<dbReference type="EMBL" id="CAJRAY010000049">
    <property type="protein sequence ID" value="CAG5087460.1"/>
    <property type="molecule type" value="Genomic_DNA"/>
</dbReference>
<dbReference type="PROSITE" id="PS50007">
    <property type="entry name" value="PIPLC_X_DOMAIN"/>
    <property type="match status" value="1"/>
</dbReference>
<dbReference type="InterPro" id="IPR017946">
    <property type="entry name" value="PLC-like_Pdiesterase_TIM-brl"/>
</dbReference>
<dbReference type="RefSeq" id="WP_213484651.1">
    <property type="nucleotide sequence ID" value="NZ_CAJRAY010000049.1"/>
</dbReference>
<feature type="domain" description="GP-PDE" evidence="1">
    <location>
        <begin position="8"/>
        <end position="242"/>
    </location>
</feature>
<dbReference type="Gene3D" id="3.20.20.190">
    <property type="entry name" value="Phosphatidylinositol (PI) phosphodiesterase"/>
    <property type="match status" value="1"/>
</dbReference>
<dbReference type="CDD" id="cd08563">
    <property type="entry name" value="GDPD_TtGDE_like"/>
    <property type="match status" value="1"/>
</dbReference>
<comment type="caution">
    <text evidence="2">The sequence shown here is derived from an EMBL/GenBank/DDBJ whole genome shotgun (WGS) entry which is preliminary data.</text>
</comment>
<name>A0ABM8V4T2_THEXY</name>
<dbReference type="Proteomes" id="UP000681526">
    <property type="component" value="Unassembled WGS sequence"/>
</dbReference>
<dbReference type="SUPFAM" id="SSF51695">
    <property type="entry name" value="PLC-like phosphodiesterases"/>
    <property type="match status" value="1"/>
</dbReference>
<evidence type="ECO:0000313" key="2">
    <source>
        <dbReference type="EMBL" id="CAG5087460.1"/>
    </source>
</evidence>
<reference evidence="2 3" key="1">
    <citation type="submission" date="2021-04" db="EMBL/GenBank/DDBJ databases">
        <authorList>
            <person name="Rakotoarivonina H."/>
        </authorList>
    </citation>
    <scope>NUCLEOTIDE SEQUENCE [LARGE SCALE GENOMIC DNA]</scope>
    <source>
        <strain evidence="2 3">XE</strain>
    </source>
</reference>
<keyword evidence="3" id="KW-1185">Reference proteome</keyword>
<protein>
    <submittedName>
        <fullName evidence="2">Glycerophosphoryl diester phosphodiesterase</fullName>
    </submittedName>
</protein>
<gene>
    <name evidence="2" type="primary">txxe 2175-UgpQ</name>
    <name evidence="2" type="ORF">TXXE_10925</name>
</gene>
<organism evidence="2 3">
    <name type="scientific">Thermobacillus xylanilyticus</name>
    <dbReference type="NCBI Taxonomy" id="76633"/>
    <lineage>
        <taxon>Bacteria</taxon>
        <taxon>Bacillati</taxon>
        <taxon>Bacillota</taxon>
        <taxon>Bacilli</taxon>
        <taxon>Bacillales</taxon>
        <taxon>Paenibacillaceae</taxon>
        <taxon>Thermobacillus</taxon>
    </lineage>
</organism>
<sequence>MDRDDHRPLVIAHRGAAGQAPENTPAAFRLAVEQGCDMIELDVQLSADEEIVVCHDFEADRTTNGSGLIREMTLEELRRLDAGAWFSPEYAGERIPTLREVFDLVPSSVGINIELKCSDNRIIHLLSSLIRACGRTESVVISSFDHRLLHRLKTASPDLRIGLLYSANLLDPVKLVRDFGLDVYSMHPHFALIEPEDIAALRANGQQVYPWTVNDPEAMKRLLARGVSGIITDYPDRLRRLAGSSIERSLQDG</sequence>
<dbReference type="PANTHER" id="PTHR46211">
    <property type="entry name" value="GLYCEROPHOSPHORYL DIESTER PHOSPHODIESTERASE"/>
    <property type="match status" value="1"/>
</dbReference>
<evidence type="ECO:0000259" key="1">
    <source>
        <dbReference type="PROSITE" id="PS51704"/>
    </source>
</evidence>
<evidence type="ECO:0000313" key="3">
    <source>
        <dbReference type="Proteomes" id="UP000681526"/>
    </source>
</evidence>
<dbReference type="PANTHER" id="PTHR46211:SF14">
    <property type="entry name" value="GLYCEROPHOSPHODIESTER PHOSPHODIESTERASE"/>
    <property type="match status" value="1"/>
</dbReference>
<dbReference type="PROSITE" id="PS51704">
    <property type="entry name" value="GP_PDE"/>
    <property type="match status" value="1"/>
</dbReference>